<dbReference type="HOGENOM" id="CLU_3094902_0_0_9"/>
<reference evidence="1" key="1">
    <citation type="submission" date="2007-11" db="EMBL/GenBank/DDBJ databases">
        <authorList>
            <person name="Fulton L."/>
            <person name="Clifton S."/>
            <person name="Fulton B."/>
            <person name="Xu J."/>
            <person name="Minx P."/>
            <person name="Pepin K.H."/>
            <person name="Johnson M."/>
            <person name="Thiruvilangam P."/>
            <person name="Bhonagiri V."/>
            <person name="Nash W.E."/>
            <person name="Mardis E.R."/>
            <person name="Wilson R.K."/>
        </authorList>
    </citation>
    <scope>NUCLEOTIDE SEQUENCE [LARGE SCALE GENOMIC DNA]</scope>
    <source>
        <strain evidence="1">DSM 17241</strain>
    </source>
</reference>
<comment type="caution">
    <text evidence="1">The sequence shown here is derived from an EMBL/GenBank/DDBJ whole genome shotgun (WGS) entry which is preliminary data.</text>
</comment>
<protein>
    <submittedName>
        <fullName evidence="1">Uncharacterized protein</fullName>
    </submittedName>
</protein>
<dbReference type="AlphaFoldDB" id="B0PF37"/>
<evidence type="ECO:0000313" key="2">
    <source>
        <dbReference type="Proteomes" id="UP000003803"/>
    </source>
</evidence>
<keyword evidence="2" id="KW-1185">Reference proteome</keyword>
<organism evidence="1 2">
    <name type="scientific">Anaerotruncus colihominis DSM 17241</name>
    <dbReference type="NCBI Taxonomy" id="445972"/>
    <lineage>
        <taxon>Bacteria</taxon>
        <taxon>Bacillati</taxon>
        <taxon>Bacillota</taxon>
        <taxon>Clostridia</taxon>
        <taxon>Eubacteriales</taxon>
        <taxon>Oscillospiraceae</taxon>
        <taxon>Anaerotruncus</taxon>
    </lineage>
</organism>
<dbReference type="Proteomes" id="UP000003803">
    <property type="component" value="Unassembled WGS sequence"/>
</dbReference>
<dbReference type="EMBL" id="ABGD02000025">
    <property type="protein sequence ID" value="EDS09970.1"/>
    <property type="molecule type" value="Genomic_DNA"/>
</dbReference>
<sequence>MDSKPNIFIIILSYLQPFVYRKLYGGQNAVNQLAKAKVTSTRPGGLPKDRK</sequence>
<gene>
    <name evidence="1" type="ORF">ANACOL_03416</name>
</gene>
<accession>B0PF37</accession>
<evidence type="ECO:0000313" key="1">
    <source>
        <dbReference type="EMBL" id="EDS09970.1"/>
    </source>
</evidence>
<reference evidence="1" key="2">
    <citation type="submission" date="2013-09" db="EMBL/GenBank/DDBJ databases">
        <title>Draft genome sequence of Anaerotruncus colihominis(DSM 17241).</title>
        <authorList>
            <person name="Sudarsanam P."/>
            <person name="Ley R."/>
            <person name="Guruge J."/>
            <person name="Turnbaugh P.J."/>
            <person name="Mahowald M."/>
            <person name="Liep D."/>
            <person name="Gordon J."/>
        </authorList>
    </citation>
    <scope>NUCLEOTIDE SEQUENCE</scope>
    <source>
        <strain evidence="1">DSM 17241</strain>
    </source>
</reference>
<proteinExistence type="predicted"/>
<name>B0PF37_9FIRM</name>